<keyword evidence="7" id="KW-1015">Disulfide bond</keyword>
<evidence type="ECO:0000256" key="4">
    <source>
        <dbReference type="ARBA" id="ARBA00022525"/>
    </source>
</evidence>
<evidence type="ECO:0000256" key="3">
    <source>
        <dbReference type="ARBA" id="ARBA00013828"/>
    </source>
</evidence>
<dbReference type="InterPro" id="IPR050525">
    <property type="entry name" value="ECM_Assembly_Org"/>
</dbReference>
<feature type="region of interest" description="Disordered" evidence="9">
    <location>
        <begin position="1"/>
        <end position="21"/>
    </location>
</feature>
<feature type="region of interest" description="Disordered" evidence="9">
    <location>
        <begin position="292"/>
        <end position="313"/>
    </location>
</feature>
<accession>A0A8C3E8R9</accession>
<keyword evidence="11" id="KW-1185">Reference proteome</keyword>
<feature type="region of interest" description="Disordered" evidence="9">
    <location>
        <begin position="34"/>
        <end position="110"/>
    </location>
</feature>
<comment type="subcellular location">
    <subcellularLocation>
        <location evidence="2">Secreted</location>
    </subcellularLocation>
</comment>
<evidence type="ECO:0000256" key="8">
    <source>
        <dbReference type="ARBA" id="ARBA00023180"/>
    </source>
</evidence>
<keyword evidence="4" id="KW-0964">Secreted</keyword>
<dbReference type="GO" id="GO:0007605">
    <property type="term" value="P:sensory perception of sound"/>
    <property type="evidence" value="ECO:0007669"/>
    <property type="project" value="UniProtKB-ARBA"/>
</dbReference>
<dbReference type="PRINTS" id="PR00453">
    <property type="entry name" value="VWFADOMAIN"/>
</dbReference>
<dbReference type="OMA" id="NFHLMLG"/>
<evidence type="ECO:0000256" key="1">
    <source>
        <dbReference type="ARBA" id="ARBA00003388"/>
    </source>
</evidence>
<dbReference type="Proteomes" id="UP000694553">
    <property type="component" value="Unassembled WGS sequence"/>
</dbReference>
<dbReference type="PROSITE" id="PS50234">
    <property type="entry name" value="VWFA"/>
    <property type="match status" value="2"/>
</dbReference>
<protein>
    <recommendedName>
        <fullName evidence="3">Cochlin</fullName>
    </recommendedName>
</protein>
<organism evidence="10 11">
    <name type="scientific">Corvus moneduloides</name>
    <name type="common">New Caledonian crow</name>
    <dbReference type="NCBI Taxonomy" id="1196302"/>
    <lineage>
        <taxon>Eukaryota</taxon>
        <taxon>Metazoa</taxon>
        <taxon>Chordata</taxon>
        <taxon>Craniata</taxon>
        <taxon>Vertebrata</taxon>
        <taxon>Euteleostomi</taxon>
        <taxon>Archelosauria</taxon>
        <taxon>Archosauria</taxon>
        <taxon>Dinosauria</taxon>
        <taxon>Saurischia</taxon>
        <taxon>Theropoda</taxon>
        <taxon>Coelurosauria</taxon>
        <taxon>Aves</taxon>
        <taxon>Neognathae</taxon>
        <taxon>Neoaves</taxon>
        <taxon>Telluraves</taxon>
        <taxon>Australaves</taxon>
        <taxon>Passeriformes</taxon>
        <taxon>Corvoidea</taxon>
        <taxon>Corvidae</taxon>
        <taxon>Corvus</taxon>
    </lineage>
</organism>
<evidence type="ECO:0000256" key="2">
    <source>
        <dbReference type="ARBA" id="ARBA00004613"/>
    </source>
</evidence>
<dbReference type="SMART" id="SM00603">
    <property type="entry name" value="LCCL"/>
    <property type="match status" value="1"/>
</dbReference>
<dbReference type="Gene3D" id="2.170.130.20">
    <property type="entry name" value="LCCL-like domain"/>
    <property type="match status" value="1"/>
</dbReference>
<name>A0A8C3E8R9_CORMO</name>
<evidence type="ECO:0000313" key="10">
    <source>
        <dbReference type="Ensembl" id="ENSCMUP00000016364.2"/>
    </source>
</evidence>
<feature type="compositionally biased region" description="Gly residues" evidence="9">
    <location>
        <begin position="67"/>
        <end position="76"/>
    </location>
</feature>
<keyword evidence="6" id="KW-0677">Repeat</keyword>
<dbReference type="InterPro" id="IPR004043">
    <property type="entry name" value="LCCL"/>
</dbReference>
<proteinExistence type="predicted"/>
<dbReference type="FunFam" id="3.40.50.410:FF:000009">
    <property type="entry name" value="Putative vitrin"/>
    <property type="match status" value="1"/>
</dbReference>
<dbReference type="FunFam" id="2.170.130.20:FF:000001">
    <property type="entry name" value="Cysteine-rich secretory protein LCCL domain-containing 1"/>
    <property type="match status" value="1"/>
</dbReference>
<dbReference type="SMART" id="SM00327">
    <property type="entry name" value="VWA"/>
    <property type="match status" value="2"/>
</dbReference>
<dbReference type="PANTHER" id="PTHR24020:SF36">
    <property type="entry name" value="COCHLIN"/>
    <property type="match status" value="1"/>
</dbReference>
<dbReference type="SUPFAM" id="SSF53300">
    <property type="entry name" value="vWA-like"/>
    <property type="match status" value="2"/>
</dbReference>
<reference evidence="10" key="3">
    <citation type="submission" date="2025-09" db="UniProtKB">
        <authorList>
            <consortium name="Ensembl"/>
        </authorList>
    </citation>
    <scope>IDENTIFICATION</scope>
</reference>
<dbReference type="Pfam" id="PF00092">
    <property type="entry name" value="VWA"/>
    <property type="match status" value="2"/>
</dbReference>
<dbReference type="PROSITE" id="PS50820">
    <property type="entry name" value="LCCL"/>
    <property type="match status" value="1"/>
</dbReference>
<sequence length="707" mass="74773">MNRGGGGYRGMRGQGREGKPQRCFAGYGNVLAPPLPVRNGRVSGQGGELLHPNAQGRVGPPVPAEEAGGGRGGGGTAAPAGPAAGLPSPVPAPSFAPARPSAHAPAGGLKRERRLPAAVPLGGGAGSAQGRCSDPAGTPLSAALLRSALRCPAVRPRPAAMWLSALLLGAFLLSGPVRGSDGSASTAITCFTRGLDLRKGTEDVLCPANCPLWQFYVFGDGVYASLSSVCGAAIHRGVITNAGGAVRVQTLPGQENYPAVNANGIQSQVLSRWASSFSVTAGTKNTALESVGRSVSTARPSTGKRPKKTLDKKAGNKDCKADIAFLIDGSYNIGQRRFNLQKNFVGKVAVMLGIGTEGPHVGVVQASEHPKIEFYLKNFTAAKEVLFAIKELGFRGGNSNTGKALKHTAQKFFSVENGARKGIPKIIVVFLDGWPSDDLEEAGIVAREFGVNVFIVSVAKPTTEELGMVQDIGFVDKAVCRNNGFFSYQMPTWFGTTKYVKPLVQKLCSHEQMLCSKTCYNSVNIGFLIDGSSSVGESNFRLILEFVSNVAKAFEISDIGSKVAAVQFTYDQRTEFSFTDHVTKEKVLSAIRNIRYMSGGTATGDAISFTTRNVFGPVKDGPNKNFLIVLTDGQSYDDVRGPAAAAQKAGITVFSVGVAWAPLDDLKDMASEPRESHTFFTREFTGLEQMVPDIIRGICKDFLDSKQ</sequence>
<evidence type="ECO:0000313" key="11">
    <source>
        <dbReference type="Proteomes" id="UP000694553"/>
    </source>
</evidence>
<feature type="compositionally biased region" description="Gly residues" evidence="9">
    <location>
        <begin position="1"/>
        <end position="13"/>
    </location>
</feature>
<dbReference type="InterPro" id="IPR036609">
    <property type="entry name" value="LCCL_sf"/>
</dbReference>
<evidence type="ECO:0000256" key="9">
    <source>
        <dbReference type="SAM" id="MobiDB-lite"/>
    </source>
</evidence>
<dbReference type="Ensembl" id="ENSCMUT00000017571.2">
    <property type="protein sequence ID" value="ENSCMUP00000016364.2"/>
    <property type="gene ID" value="ENSCMUG00000010158.2"/>
</dbReference>
<dbReference type="SUPFAM" id="SSF69848">
    <property type="entry name" value="LCCL domain"/>
    <property type="match status" value="1"/>
</dbReference>
<feature type="compositionally biased region" description="Low complexity" evidence="9">
    <location>
        <begin position="95"/>
        <end position="106"/>
    </location>
</feature>
<keyword evidence="8" id="KW-0325">Glycoprotein</keyword>
<dbReference type="InterPro" id="IPR036465">
    <property type="entry name" value="vWFA_dom_sf"/>
</dbReference>
<evidence type="ECO:0000256" key="5">
    <source>
        <dbReference type="ARBA" id="ARBA00022729"/>
    </source>
</evidence>
<dbReference type="Gene3D" id="3.40.50.410">
    <property type="entry name" value="von Willebrand factor, type A domain"/>
    <property type="match status" value="2"/>
</dbReference>
<comment type="function">
    <text evidence="1">Plays a role in the control of cell shape and motility in the trabecular meshwork.</text>
</comment>
<dbReference type="CDD" id="cd01472">
    <property type="entry name" value="vWA_collagen"/>
    <property type="match status" value="1"/>
</dbReference>
<gene>
    <name evidence="10" type="primary">COCH</name>
</gene>
<dbReference type="FunFam" id="3.40.50.410:FF:000029">
    <property type="entry name" value="Cochlin"/>
    <property type="match status" value="1"/>
</dbReference>
<keyword evidence="5" id="KW-0732">Signal</keyword>
<dbReference type="GO" id="GO:0005576">
    <property type="term" value="C:extracellular region"/>
    <property type="evidence" value="ECO:0007669"/>
    <property type="project" value="UniProtKB-SubCell"/>
</dbReference>
<accession>A0A8U7MUK9</accession>
<feature type="compositionally biased region" description="Low complexity" evidence="9">
    <location>
        <begin position="77"/>
        <end position="87"/>
    </location>
</feature>
<evidence type="ECO:0000256" key="6">
    <source>
        <dbReference type="ARBA" id="ARBA00022737"/>
    </source>
</evidence>
<reference evidence="11" key="1">
    <citation type="submission" date="2019-10" db="EMBL/GenBank/DDBJ databases">
        <title>Corvus moneduloides (New Caledonian crow) genome, bCorMon1, primary haplotype.</title>
        <authorList>
            <person name="Rutz C."/>
            <person name="Fungtammasan C."/>
            <person name="Mountcastle J."/>
            <person name="Formenti G."/>
            <person name="Chow W."/>
            <person name="Howe K."/>
            <person name="Steele M.P."/>
            <person name="Fernandes J."/>
            <person name="Gilbert M.T.P."/>
            <person name="Fedrigo O."/>
            <person name="Jarvis E.D."/>
            <person name="Gemmell N."/>
        </authorList>
    </citation>
    <scope>NUCLEOTIDE SEQUENCE [LARGE SCALE GENOMIC DNA]</scope>
</reference>
<evidence type="ECO:0000256" key="7">
    <source>
        <dbReference type="ARBA" id="ARBA00023157"/>
    </source>
</evidence>
<dbReference type="AlphaFoldDB" id="A0A8C3E8R9"/>
<reference evidence="10" key="2">
    <citation type="submission" date="2025-08" db="UniProtKB">
        <authorList>
            <consortium name="Ensembl"/>
        </authorList>
    </citation>
    <scope>IDENTIFICATION</scope>
</reference>
<dbReference type="PANTHER" id="PTHR24020">
    <property type="entry name" value="COLLAGEN ALPHA"/>
    <property type="match status" value="1"/>
</dbReference>
<dbReference type="InterPro" id="IPR002035">
    <property type="entry name" value="VWF_A"/>
</dbReference>
<dbReference type="Pfam" id="PF03815">
    <property type="entry name" value="LCCL"/>
    <property type="match status" value="1"/>
</dbReference>